<dbReference type="GO" id="GO:0006508">
    <property type="term" value="P:proteolysis"/>
    <property type="evidence" value="ECO:0007669"/>
    <property type="project" value="UniProtKB-KW"/>
</dbReference>
<keyword evidence="2 5" id="KW-0645">Protease</keyword>
<proteinExistence type="inferred from homology"/>
<comment type="caution">
    <text evidence="9">The sequence shown here is derived from an EMBL/GenBank/DDBJ whole genome shotgun (WGS) entry which is preliminary data.</text>
</comment>
<dbReference type="InterPro" id="IPR000209">
    <property type="entry name" value="Peptidase_S8/S53_dom"/>
</dbReference>
<feature type="active site" description="Charge relay system" evidence="5">
    <location>
        <position position="353"/>
    </location>
</feature>
<keyword evidence="3 5" id="KW-0378">Hydrolase</keyword>
<evidence type="ECO:0000256" key="6">
    <source>
        <dbReference type="RuleBase" id="RU003355"/>
    </source>
</evidence>
<keyword evidence="4 5" id="KW-0720">Serine protease</keyword>
<evidence type="ECO:0000313" key="10">
    <source>
        <dbReference type="Proteomes" id="UP000323856"/>
    </source>
</evidence>
<evidence type="ECO:0000256" key="4">
    <source>
        <dbReference type="ARBA" id="ARBA00022825"/>
    </source>
</evidence>
<reference evidence="9 10" key="1">
    <citation type="submission" date="2019-07" db="EMBL/GenBank/DDBJ databases">
        <title>Analysis of the biochemical properties, biological activity and biotechnological potential of siderophores and biosurfactants produced by Antarctic psychrotolerant bacteria.</title>
        <authorList>
            <person name="Styczynski M."/>
            <person name="Krucon T."/>
            <person name="Decewicz P."/>
            <person name="Dziewit L."/>
        </authorList>
    </citation>
    <scope>NUCLEOTIDE SEQUENCE [LARGE SCALE GENOMIC DNA]</scope>
    <source>
        <strain evidence="9 10">ANT_H27</strain>
    </source>
</reference>
<evidence type="ECO:0000256" key="2">
    <source>
        <dbReference type="ARBA" id="ARBA00022670"/>
    </source>
</evidence>
<dbReference type="GO" id="GO:0004252">
    <property type="term" value="F:serine-type endopeptidase activity"/>
    <property type="evidence" value="ECO:0007669"/>
    <property type="project" value="UniProtKB-UniRule"/>
</dbReference>
<dbReference type="PRINTS" id="PR00723">
    <property type="entry name" value="SUBTILISIN"/>
</dbReference>
<evidence type="ECO:0000256" key="3">
    <source>
        <dbReference type="ARBA" id="ARBA00022801"/>
    </source>
</evidence>
<evidence type="ECO:0000313" key="9">
    <source>
        <dbReference type="EMBL" id="KAA0979825.1"/>
    </source>
</evidence>
<feature type="active site" description="Charge relay system" evidence="5">
    <location>
        <position position="152"/>
    </location>
</feature>
<dbReference type="EMBL" id="VOBL01000001">
    <property type="protein sequence ID" value="KAA0979825.1"/>
    <property type="molecule type" value="Genomic_DNA"/>
</dbReference>
<feature type="active site" description="Charge relay system" evidence="5">
    <location>
        <position position="184"/>
    </location>
</feature>
<evidence type="ECO:0000256" key="7">
    <source>
        <dbReference type="SAM" id="MobiDB-lite"/>
    </source>
</evidence>
<gene>
    <name evidence="9" type="ORF">FQ154_01295</name>
</gene>
<dbReference type="Pfam" id="PF00082">
    <property type="entry name" value="Peptidase_S8"/>
    <property type="match status" value="1"/>
</dbReference>
<dbReference type="AlphaFoldDB" id="A0A5B0ENU9"/>
<evidence type="ECO:0000259" key="8">
    <source>
        <dbReference type="Pfam" id="PF00082"/>
    </source>
</evidence>
<dbReference type="RefSeq" id="WP_149618388.1">
    <property type="nucleotide sequence ID" value="NZ_VOBL01000001.1"/>
</dbReference>
<protein>
    <submittedName>
        <fullName evidence="9">S8 family serine peptidase</fullName>
    </submittedName>
</protein>
<evidence type="ECO:0000256" key="1">
    <source>
        <dbReference type="ARBA" id="ARBA00011073"/>
    </source>
</evidence>
<feature type="region of interest" description="Disordered" evidence="7">
    <location>
        <begin position="392"/>
        <end position="436"/>
    </location>
</feature>
<dbReference type="PROSITE" id="PS00136">
    <property type="entry name" value="SUBTILASE_ASP"/>
    <property type="match status" value="1"/>
</dbReference>
<dbReference type="Gene3D" id="3.40.50.200">
    <property type="entry name" value="Peptidase S8/S53 domain"/>
    <property type="match status" value="1"/>
</dbReference>
<dbReference type="PROSITE" id="PS00138">
    <property type="entry name" value="SUBTILASE_SER"/>
    <property type="match status" value="1"/>
</dbReference>
<organism evidence="9 10">
    <name type="scientific">Paeniglutamicibacter gangotriensis</name>
    <dbReference type="NCBI Taxonomy" id="254787"/>
    <lineage>
        <taxon>Bacteria</taxon>
        <taxon>Bacillati</taxon>
        <taxon>Actinomycetota</taxon>
        <taxon>Actinomycetes</taxon>
        <taxon>Micrococcales</taxon>
        <taxon>Micrococcaceae</taxon>
        <taxon>Paeniglutamicibacter</taxon>
    </lineage>
</organism>
<dbReference type="Proteomes" id="UP000323856">
    <property type="component" value="Unassembled WGS sequence"/>
</dbReference>
<dbReference type="InterPro" id="IPR015500">
    <property type="entry name" value="Peptidase_S8_subtilisin-rel"/>
</dbReference>
<dbReference type="OrthoDB" id="9813435at2"/>
<dbReference type="PANTHER" id="PTHR43806:SF11">
    <property type="entry name" value="CEREVISIN-RELATED"/>
    <property type="match status" value="1"/>
</dbReference>
<feature type="domain" description="Peptidase S8/S53" evidence="8">
    <location>
        <begin position="143"/>
        <end position="390"/>
    </location>
</feature>
<accession>A0A5B0ENU9</accession>
<name>A0A5B0ENU9_9MICC</name>
<dbReference type="InterPro" id="IPR036852">
    <property type="entry name" value="Peptidase_S8/S53_dom_sf"/>
</dbReference>
<dbReference type="InterPro" id="IPR023828">
    <property type="entry name" value="Peptidase_S8_Ser-AS"/>
</dbReference>
<dbReference type="PANTHER" id="PTHR43806">
    <property type="entry name" value="PEPTIDASE S8"/>
    <property type="match status" value="1"/>
</dbReference>
<dbReference type="InterPro" id="IPR023827">
    <property type="entry name" value="Peptidase_S8_Asp-AS"/>
</dbReference>
<dbReference type="SUPFAM" id="SSF52743">
    <property type="entry name" value="Subtilisin-like"/>
    <property type="match status" value="1"/>
</dbReference>
<feature type="compositionally biased region" description="Pro residues" evidence="7">
    <location>
        <begin position="402"/>
        <end position="421"/>
    </location>
</feature>
<sequence>MFDPTQPFSITEATPVPGRFVVVFDSTGPAEPGRLGTRALQDTVPDVLEEQGFGLENYFPRLGVAVVDGDSPQLGELRARGNAEGMPMHIVPEMIYRILPAMHDFTRGTPDADKPAVTPAFADTGELTWGVQAVLAAESGYTGAGIRVAVLDTGFDATHPDFIGRDVTTASFIDGEDSHDGHGHGTHCIGTSCGPRALEGSRGYGVAPGASIFAGKVLSNAGSGSDTGILAGIDWALQNDCHIISMSLGADVREVHPPYVAAGRRALERGTLIIAAAGNNARRSAGDPGFVGAPANSPYIFSVGALDSSLAVADFSARTLPGRGGQVDIAGPGVAVYSSWPMPQRYNTISGTSMATPHVAGVAALLSEATGFRGRELWAELAQEAQRLERPSVDVAAGLAQSPPPAEARPETPPPAPGPEEPMPDDESPESYYGHG</sequence>
<comment type="similarity">
    <text evidence="1 5 6">Belongs to the peptidase S8 family.</text>
</comment>
<dbReference type="PROSITE" id="PS51892">
    <property type="entry name" value="SUBTILASE"/>
    <property type="match status" value="1"/>
</dbReference>
<dbReference type="InterPro" id="IPR050131">
    <property type="entry name" value="Peptidase_S8_subtilisin-like"/>
</dbReference>
<evidence type="ECO:0000256" key="5">
    <source>
        <dbReference type="PROSITE-ProRule" id="PRU01240"/>
    </source>
</evidence>